<evidence type="ECO:0000313" key="3">
    <source>
        <dbReference type="Proteomes" id="UP000322245"/>
    </source>
</evidence>
<name>A0A5D3AMI5_9TREE</name>
<evidence type="ECO:0000313" key="2">
    <source>
        <dbReference type="EMBL" id="TYJ52727.1"/>
    </source>
</evidence>
<protein>
    <submittedName>
        <fullName evidence="2">Uncharacterized protein</fullName>
    </submittedName>
</protein>
<feature type="region of interest" description="Disordered" evidence="1">
    <location>
        <begin position="1"/>
        <end position="43"/>
    </location>
</feature>
<sequence length="223" mass="24343">MSDRNQSHRPSQREPTDASTSPSLPFSNTPGHERQTPFPHISRLSTSYHDGSIPYTAFEIEGTIPATIGSGAPGDPALLQIGINGYTDHVRPSKRTGYRSHLCCPPWWSWTSMIAGIAVGSAVVTGINMPFVLRPDWNQRCVTLVDDTANEWSQKYNNVEHTLGQCETEVEELKNGSLSIADLGQDRSITSEIDVQEEVNRGVLQAAYTTDGEEGGGDDDIQA</sequence>
<feature type="compositionally biased region" description="Polar residues" evidence="1">
    <location>
        <begin position="17"/>
        <end position="30"/>
    </location>
</feature>
<keyword evidence="3" id="KW-1185">Reference proteome</keyword>
<accession>A0A5D3AMI5</accession>
<gene>
    <name evidence="2" type="ORF">B9479_006661</name>
</gene>
<dbReference type="AlphaFoldDB" id="A0A5D3AMI5"/>
<proteinExistence type="predicted"/>
<organism evidence="2 3">
    <name type="scientific">Cryptococcus floricola</name>
    <dbReference type="NCBI Taxonomy" id="2591691"/>
    <lineage>
        <taxon>Eukaryota</taxon>
        <taxon>Fungi</taxon>
        <taxon>Dikarya</taxon>
        <taxon>Basidiomycota</taxon>
        <taxon>Agaricomycotina</taxon>
        <taxon>Tremellomycetes</taxon>
        <taxon>Tremellales</taxon>
        <taxon>Cryptococcaceae</taxon>
        <taxon>Cryptococcus</taxon>
    </lineage>
</organism>
<dbReference type="EMBL" id="NIDF01000119">
    <property type="protein sequence ID" value="TYJ52727.1"/>
    <property type="molecule type" value="Genomic_DNA"/>
</dbReference>
<dbReference type="Proteomes" id="UP000322245">
    <property type="component" value="Unassembled WGS sequence"/>
</dbReference>
<feature type="compositionally biased region" description="Basic and acidic residues" evidence="1">
    <location>
        <begin position="1"/>
        <end position="16"/>
    </location>
</feature>
<comment type="caution">
    <text evidence="2">The sequence shown here is derived from an EMBL/GenBank/DDBJ whole genome shotgun (WGS) entry which is preliminary data.</text>
</comment>
<reference evidence="2 3" key="1">
    <citation type="submission" date="2017-05" db="EMBL/GenBank/DDBJ databases">
        <title>The Genome Sequence of Tsuchiyaea wingfieldii DSM 27421.</title>
        <authorList>
            <person name="Cuomo C."/>
            <person name="Passer A."/>
            <person name="Billmyre B."/>
            <person name="Heitman J."/>
        </authorList>
    </citation>
    <scope>NUCLEOTIDE SEQUENCE [LARGE SCALE GENOMIC DNA]</scope>
    <source>
        <strain evidence="2 3">DSM 27421</strain>
    </source>
</reference>
<evidence type="ECO:0000256" key="1">
    <source>
        <dbReference type="SAM" id="MobiDB-lite"/>
    </source>
</evidence>